<organism evidence="2 3">
    <name type="scientific">Cereibacter sphaeroides</name>
    <name type="common">Rhodobacter sphaeroides</name>
    <dbReference type="NCBI Taxonomy" id="1063"/>
    <lineage>
        <taxon>Bacteria</taxon>
        <taxon>Pseudomonadati</taxon>
        <taxon>Pseudomonadota</taxon>
        <taxon>Alphaproteobacteria</taxon>
        <taxon>Rhodobacterales</taxon>
        <taxon>Paracoccaceae</taxon>
        <taxon>Cereibacter</taxon>
    </lineage>
</organism>
<gene>
    <name evidence="2" type="ORF">DI533_20045</name>
</gene>
<feature type="compositionally biased region" description="Basic and acidic residues" evidence="1">
    <location>
        <begin position="126"/>
        <end position="140"/>
    </location>
</feature>
<accession>A0A2W5S4Y8</accession>
<dbReference type="EMBL" id="QFQS01000009">
    <property type="protein sequence ID" value="PZQ95144.1"/>
    <property type="molecule type" value="Genomic_DNA"/>
</dbReference>
<evidence type="ECO:0000256" key="1">
    <source>
        <dbReference type="SAM" id="MobiDB-lite"/>
    </source>
</evidence>
<feature type="region of interest" description="Disordered" evidence="1">
    <location>
        <begin position="121"/>
        <end position="148"/>
    </location>
</feature>
<protein>
    <recommendedName>
        <fullName evidence="4">HNH endonuclease</fullName>
    </recommendedName>
</protein>
<evidence type="ECO:0008006" key="4">
    <source>
        <dbReference type="Google" id="ProtNLM"/>
    </source>
</evidence>
<dbReference type="AlphaFoldDB" id="A0A2W5S4Y8"/>
<sequence>MKDRRFGKIVVLSREGSNHAGLAMWACRCDCGTEFVRSGAEIRSTGEGCQCRACGVQQMSESHITHGDTGTYLHTAWMGARRRVTDDKHPKWMNYGGRGITMYDRWMKDYTAYRDYVDQTLGPRPSPDHTIDRVDNDKGYEPGNIRWATEAEQLANRRTYGSGR</sequence>
<name>A0A2W5S4Y8_CERSP</name>
<reference evidence="2 3" key="1">
    <citation type="submission" date="2017-08" db="EMBL/GenBank/DDBJ databases">
        <title>Infants hospitalized years apart are colonized by the same room-sourced microbial strains.</title>
        <authorList>
            <person name="Brooks B."/>
            <person name="Olm M.R."/>
            <person name="Firek B.A."/>
            <person name="Baker R."/>
            <person name="Thomas B.C."/>
            <person name="Morowitz M.J."/>
            <person name="Banfield J.F."/>
        </authorList>
    </citation>
    <scope>NUCLEOTIDE SEQUENCE [LARGE SCALE GENOMIC DNA]</scope>
    <source>
        <strain evidence="2">S2_003_000_R2_11</strain>
    </source>
</reference>
<proteinExistence type="predicted"/>
<evidence type="ECO:0000313" key="3">
    <source>
        <dbReference type="Proteomes" id="UP000248975"/>
    </source>
</evidence>
<evidence type="ECO:0000313" key="2">
    <source>
        <dbReference type="EMBL" id="PZQ95144.1"/>
    </source>
</evidence>
<dbReference type="Proteomes" id="UP000248975">
    <property type="component" value="Unassembled WGS sequence"/>
</dbReference>
<comment type="caution">
    <text evidence="2">The sequence shown here is derived from an EMBL/GenBank/DDBJ whole genome shotgun (WGS) entry which is preliminary data.</text>
</comment>